<evidence type="ECO:0000313" key="1">
    <source>
        <dbReference type="EMBL" id="MFI7442741.1"/>
    </source>
</evidence>
<evidence type="ECO:0000313" key="2">
    <source>
        <dbReference type="Proteomes" id="UP001612928"/>
    </source>
</evidence>
<proteinExistence type="predicted"/>
<dbReference type="Proteomes" id="UP001612928">
    <property type="component" value="Unassembled WGS sequence"/>
</dbReference>
<accession>A0ABW8A7H9</accession>
<keyword evidence="2" id="KW-1185">Reference proteome</keyword>
<reference evidence="1 2" key="1">
    <citation type="submission" date="2024-10" db="EMBL/GenBank/DDBJ databases">
        <title>The Natural Products Discovery Center: Release of the First 8490 Sequenced Strains for Exploring Actinobacteria Biosynthetic Diversity.</title>
        <authorList>
            <person name="Kalkreuter E."/>
            <person name="Kautsar S.A."/>
            <person name="Yang D."/>
            <person name="Bader C.D."/>
            <person name="Teijaro C.N."/>
            <person name="Fluegel L."/>
            <person name="Davis C.M."/>
            <person name="Simpson J.R."/>
            <person name="Lauterbach L."/>
            <person name="Steele A.D."/>
            <person name="Gui C."/>
            <person name="Meng S."/>
            <person name="Li G."/>
            <person name="Viehrig K."/>
            <person name="Ye F."/>
            <person name="Su P."/>
            <person name="Kiefer A.F."/>
            <person name="Nichols A."/>
            <person name="Cepeda A.J."/>
            <person name="Yan W."/>
            <person name="Fan B."/>
            <person name="Jiang Y."/>
            <person name="Adhikari A."/>
            <person name="Zheng C.-J."/>
            <person name="Schuster L."/>
            <person name="Cowan T.M."/>
            <person name="Smanski M.J."/>
            <person name="Chevrette M.G."/>
            <person name="De Carvalho L.P.S."/>
            <person name="Shen B."/>
        </authorList>
    </citation>
    <scope>NUCLEOTIDE SEQUENCE [LARGE SCALE GENOMIC DNA]</scope>
    <source>
        <strain evidence="1 2">NPDC049503</strain>
    </source>
</reference>
<dbReference type="CDD" id="cd07814">
    <property type="entry name" value="SRPBCC_CalC_Aha1-like"/>
    <property type="match status" value="1"/>
</dbReference>
<comment type="caution">
    <text evidence="1">The sequence shown here is derived from an EMBL/GenBank/DDBJ whole genome shotgun (WGS) entry which is preliminary data.</text>
</comment>
<gene>
    <name evidence="1" type="ORF">ACIBP5_22465</name>
</gene>
<dbReference type="InterPro" id="IPR023393">
    <property type="entry name" value="START-like_dom_sf"/>
</dbReference>
<protein>
    <submittedName>
        <fullName evidence="1">SRPBCC domain-containing protein</fullName>
    </submittedName>
</protein>
<dbReference type="EMBL" id="JBITMB010000005">
    <property type="protein sequence ID" value="MFI7442741.1"/>
    <property type="molecule type" value="Genomic_DNA"/>
</dbReference>
<sequence length="243" mass="26119">MGREFELPQEALVDVTPEEVWQAIATGPGIDSWFMGRTEVADGVVRTAFGGGAMPDSSITAAEPPGRLAHTSAVGEDGRFVAYEFLVEGRDQGSTMVRLVTSGFLPGDDWESEYEAMSQGLAMFFATLVEYLTWFRGRTATPVTAFGPPVGDWPRAWRVLHGELGLPPHPAPGDPVKVAPAGLPPVDGVVYFANAQTVGIRTPDALLRFLQGLPGCMIAAHHVFAGDPAEEGWAAWLRHLYAD</sequence>
<name>A0ABW8A7H9_9ACTN</name>
<dbReference type="RefSeq" id="WP_397022705.1">
    <property type="nucleotide sequence ID" value="NZ_JBITMB010000005.1"/>
</dbReference>
<organism evidence="1 2">
    <name type="scientific">Nonomuraea indica</name>
    <dbReference type="NCBI Taxonomy" id="1581193"/>
    <lineage>
        <taxon>Bacteria</taxon>
        <taxon>Bacillati</taxon>
        <taxon>Actinomycetota</taxon>
        <taxon>Actinomycetes</taxon>
        <taxon>Streptosporangiales</taxon>
        <taxon>Streptosporangiaceae</taxon>
        <taxon>Nonomuraea</taxon>
    </lineage>
</organism>
<dbReference type="Gene3D" id="3.30.530.20">
    <property type="match status" value="1"/>
</dbReference>
<dbReference type="SUPFAM" id="SSF55961">
    <property type="entry name" value="Bet v1-like"/>
    <property type="match status" value="1"/>
</dbReference>